<reference evidence="9" key="1">
    <citation type="journal article" date="2020" name="bioRxiv">
        <title>Comparative genomics of Chlamydomonas.</title>
        <authorList>
            <person name="Craig R.J."/>
            <person name="Hasan A.R."/>
            <person name="Ness R.W."/>
            <person name="Keightley P.D."/>
        </authorList>
    </citation>
    <scope>NUCLEOTIDE SEQUENCE</scope>
    <source>
        <strain evidence="9">CCAP 11/173</strain>
    </source>
</reference>
<dbReference type="AlphaFoldDB" id="A0A836B9Z8"/>
<keyword evidence="1" id="KW-0723">Serine/threonine-protein kinase</keyword>
<dbReference type="InterPro" id="IPR000719">
    <property type="entry name" value="Prot_kinase_dom"/>
</dbReference>
<gene>
    <name evidence="9" type="ORF">HYH02_003058</name>
</gene>
<keyword evidence="10" id="KW-1185">Reference proteome</keyword>
<evidence type="ECO:0000256" key="1">
    <source>
        <dbReference type="ARBA" id="ARBA00022527"/>
    </source>
</evidence>
<keyword evidence="3 6" id="KW-0547">Nucleotide-binding</keyword>
<dbReference type="Gene3D" id="1.10.510.10">
    <property type="entry name" value="Transferase(Phosphotransferase) domain 1"/>
    <property type="match status" value="1"/>
</dbReference>
<protein>
    <recommendedName>
        <fullName evidence="8">Protein kinase domain-containing protein</fullName>
    </recommendedName>
</protein>
<evidence type="ECO:0000256" key="7">
    <source>
        <dbReference type="SAM" id="MobiDB-lite"/>
    </source>
</evidence>
<keyword evidence="2" id="KW-0808">Transferase</keyword>
<feature type="region of interest" description="Disordered" evidence="7">
    <location>
        <begin position="527"/>
        <end position="573"/>
    </location>
</feature>
<dbReference type="PROSITE" id="PS00107">
    <property type="entry name" value="PROTEIN_KINASE_ATP"/>
    <property type="match status" value="1"/>
</dbReference>
<evidence type="ECO:0000256" key="3">
    <source>
        <dbReference type="ARBA" id="ARBA00022741"/>
    </source>
</evidence>
<dbReference type="InterPro" id="IPR050205">
    <property type="entry name" value="CDPK_Ser/Thr_kinases"/>
</dbReference>
<feature type="domain" description="Protein kinase" evidence="8">
    <location>
        <begin position="11"/>
        <end position="340"/>
    </location>
</feature>
<feature type="compositionally biased region" description="Low complexity" evidence="7">
    <location>
        <begin position="478"/>
        <end position="502"/>
    </location>
</feature>
<dbReference type="GO" id="GO:0005524">
    <property type="term" value="F:ATP binding"/>
    <property type="evidence" value="ECO:0007669"/>
    <property type="project" value="UniProtKB-UniRule"/>
</dbReference>
<feature type="compositionally biased region" description="Low complexity" evidence="7">
    <location>
        <begin position="549"/>
        <end position="562"/>
    </location>
</feature>
<organism evidence="9 10">
    <name type="scientific">Chlamydomonas schloesseri</name>
    <dbReference type="NCBI Taxonomy" id="2026947"/>
    <lineage>
        <taxon>Eukaryota</taxon>
        <taxon>Viridiplantae</taxon>
        <taxon>Chlorophyta</taxon>
        <taxon>core chlorophytes</taxon>
        <taxon>Chlorophyceae</taxon>
        <taxon>CS clade</taxon>
        <taxon>Chlamydomonadales</taxon>
        <taxon>Chlamydomonadaceae</taxon>
        <taxon>Chlamydomonas</taxon>
    </lineage>
</organism>
<comment type="caution">
    <text evidence="9">The sequence shown here is derived from an EMBL/GenBank/DDBJ whole genome shotgun (WGS) entry which is preliminary data.</text>
</comment>
<dbReference type="InterPro" id="IPR017441">
    <property type="entry name" value="Protein_kinase_ATP_BS"/>
</dbReference>
<sequence>MGFRADFNSQYSLLEVLGKGNFGVVWLAASRHDPSHQVAVKILPKVREDKSREETLACIKREVALWGSLSGDSRYVAQLLGLYEDGGSVYLVQQRCYGDLATAMQSGPLSEPCAAAIMWCVLSAIRDCHDHHLAMVDVKPQNFLLTSPPLALPAAEARAEAAASVEAGAPPSAKAGAKEGAGARREAAQCACPVPLLLAPEHQAAHTAAHGPCVVACDFGCSLSYSELMRGGRHGGSPIFFAPEQFSSSYGLGVDVWAAGVMLYLLLSGRYPFWDCKREDIKPGMKPYEVMLAVCSAPIQFLSPEWRGVSRDARDLVTRMLDRNPATRLTAEQALEHPWFARWMAQAAHGSHGATHTADKSPARQHQQRHAGASPSRPAASPSAAAPAAGAPKRCVAGSPNAAGCQGAGGSSGGGGGGSNIVPVPAAVAVPVALPADVLSCSSMDGGCPADVFHHAASNGNDSGSGAAPSAAAAAGQAACLPAARPQPQHPQASSPSSARQAPLPPPSRPVPEPHVQQVLGQMLGPLEAAGGGVSSGSAGSEDEHNHQSAAAAAAAAAAAGNGANGGGSSNAV</sequence>
<dbReference type="EMBL" id="JAEHOD010000006">
    <property type="protein sequence ID" value="KAG2452018.1"/>
    <property type="molecule type" value="Genomic_DNA"/>
</dbReference>
<accession>A0A836B9Z8</accession>
<dbReference type="Gene3D" id="3.30.200.20">
    <property type="entry name" value="Phosphorylase Kinase, domain 1"/>
    <property type="match status" value="1"/>
</dbReference>
<evidence type="ECO:0000259" key="8">
    <source>
        <dbReference type="PROSITE" id="PS50011"/>
    </source>
</evidence>
<dbReference type="Pfam" id="PF00069">
    <property type="entry name" value="Pkinase"/>
    <property type="match status" value="2"/>
</dbReference>
<proteinExistence type="predicted"/>
<feature type="compositionally biased region" description="Gly residues" evidence="7">
    <location>
        <begin position="563"/>
        <end position="573"/>
    </location>
</feature>
<evidence type="ECO:0000256" key="4">
    <source>
        <dbReference type="ARBA" id="ARBA00022777"/>
    </source>
</evidence>
<feature type="region of interest" description="Disordered" evidence="7">
    <location>
        <begin position="478"/>
        <end position="514"/>
    </location>
</feature>
<evidence type="ECO:0000256" key="6">
    <source>
        <dbReference type="PROSITE-ProRule" id="PRU10141"/>
    </source>
</evidence>
<feature type="binding site" evidence="6">
    <location>
        <position position="41"/>
    </location>
    <ligand>
        <name>ATP</name>
        <dbReference type="ChEBI" id="CHEBI:30616"/>
    </ligand>
</feature>
<dbReference type="Proteomes" id="UP000613740">
    <property type="component" value="Unassembled WGS sequence"/>
</dbReference>
<feature type="region of interest" description="Disordered" evidence="7">
    <location>
        <begin position="350"/>
        <end position="395"/>
    </location>
</feature>
<evidence type="ECO:0000256" key="2">
    <source>
        <dbReference type="ARBA" id="ARBA00022679"/>
    </source>
</evidence>
<dbReference type="OrthoDB" id="336747at2759"/>
<dbReference type="SUPFAM" id="SSF56112">
    <property type="entry name" value="Protein kinase-like (PK-like)"/>
    <property type="match status" value="1"/>
</dbReference>
<dbReference type="PROSITE" id="PS50011">
    <property type="entry name" value="PROTEIN_KINASE_DOM"/>
    <property type="match status" value="1"/>
</dbReference>
<feature type="compositionally biased region" description="Low complexity" evidence="7">
    <location>
        <begin position="371"/>
        <end position="392"/>
    </location>
</feature>
<feature type="compositionally biased region" description="Pro residues" evidence="7">
    <location>
        <begin position="503"/>
        <end position="513"/>
    </location>
</feature>
<evidence type="ECO:0000313" key="10">
    <source>
        <dbReference type="Proteomes" id="UP000613740"/>
    </source>
</evidence>
<dbReference type="PANTHER" id="PTHR24349">
    <property type="entry name" value="SERINE/THREONINE-PROTEIN KINASE"/>
    <property type="match status" value="1"/>
</dbReference>
<dbReference type="GO" id="GO:0004674">
    <property type="term" value="F:protein serine/threonine kinase activity"/>
    <property type="evidence" value="ECO:0007669"/>
    <property type="project" value="UniProtKB-KW"/>
</dbReference>
<name>A0A836B9Z8_9CHLO</name>
<evidence type="ECO:0000256" key="5">
    <source>
        <dbReference type="ARBA" id="ARBA00022840"/>
    </source>
</evidence>
<evidence type="ECO:0000313" key="9">
    <source>
        <dbReference type="EMBL" id="KAG2452018.1"/>
    </source>
</evidence>
<dbReference type="SMART" id="SM00220">
    <property type="entry name" value="S_TKc"/>
    <property type="match status" value="1"/>
</dbReference>
<dbReference type="InterPro" id="IPR011009">
    <property type="entry name" value="Kinase-like_dom_sf"/>
</dbReference>
<keyword evidence="5 6" id="KW-0067">ATP-binding</keyword>
<keyword evidence="4" id="KW-0418">Kinase</keyword>